<dbReference type="InterPro" id="IPR011650">
    <property type="entry name" value="Peptidase_M20_dimer"/>
</dbReference>
<dbReference type="PANTHER" id="PTHR43808">
    <property type="entry name" value="ACETYLORNITHINE DEACETYLASE"/>
    <property type="match status" value="1"/>
</dbReference>
<dbReference type="Gene3D" id="3.30.70.360">
    <property type="match status" value="1"/>
</dbReference>
<comment type="caution">
    <text evidence="9">The sequence shown here is derived from an EMBL/GenBank/DDBJ whole genome shotgun (WGS) entry which is preliminary data.</text>
</comment>
<proteinExistence type="inferred from homology"/>
<evidence type="ECO:0000256" key="1">
    <source>
        <dbReference type="ARBA" id="ARBA00001941"/>
    </source>
</evidence>
<dbReference type="CDD" id="cd08659">
    <property type="entry name" value="M20_ArgE_DapE-like"/>
    <property type="match status" value="1"/>
</dbReference>
<name>A0A3E2TQR6_9FIRM</name>
<dbReference type="GO" id="GO:0016787">
    <property type="term" value="F:hydrolase activity"/>
    <property type="evidence" value="ECO:0007669"/>
    <property type="project" value="UniProtKB-KW"/>
</dbReference>
<evidence type="ECO:0000259" key="8">
    <source>
        <dbReference type="Pfam" id="PF07687"/>
    </source>
</evidence>
<evidence type="ECO:0000256" key="5">
    <source>
        <dbReference type="ARBA" id="ARBA00022801"/>
    </source>
</evidence>
<dbReference type="Gene3D" id="3.40.630.10">
    <property type="entry name" value="Zn peptidases"/>
    <property type="match status" value="2"/>
</dbReference>
<gene>
    <name evidence="9" type="ORF">DW070_04320</name>
</gene>
<protein>
    <submittedName>
        <fullName evidence="9">M20 family peptidase</fullName>
    </submittedName>
</protein>
<evidence type="ECO:0000256" key="3">
    <source>
        <dbReference type="ARBA" id="ARBA00006247"/>
    </source>
</evidence>
<evidence type="ECO:0000256" key="7">
    <source>
        <dbReference type="ARBA" id="ARBA00023285"/>
    </source>
</evidence>
<evidence type="ECO:0000256" key="2">
    <source>
        <dbReference type="ARBA" id="ARBA00001947"/>
    </source>
</evidence>
<keyword evidence="5" id="KW-0378">Hydrolase</keyword>
<dbReference type="SUPFAM" id="SSF53187">
    <property type="entry name" value="Zn-dependent exopeptidases"/>
    <property type="match status" value="1"/>
</dbReference>
<dbReference type="RefSeq" id="WP_015514612.1">
    <property type="nucleotide sequence ID" value="NZ_JAQDKA010000011.1"/>
</dbReference>
<dbReference type="InterPro" id="IPR010182">
    <property type="entry name" value="ArgE/DapE"/>
</dbReference>
<keyword evidence="7" id="KW-0170">Cobalt</keyword>
<evidence type="ECO:0000256" key="6">
    <source>
        <dbReference type="ARBA" id="ARBA00022833"/>
    </source>
</evidence>
<dbReference type="Proteomes" id="UP000260773">
    <property type="component" value="Unassembled WGS sequence"/>
</dbReference>
<dbReference type="InterPro" id="IPR036264">
    <property type="entry name" value="Bact_exopeptidase_dim_dom"/>
</dbReference>
<keyword evidence="4" id="KW-0479">Metal-binding</keyword>
<dbReference type="NCBIfam" id="TIGR01910">
    <property type="entry name" value="DapE-ArgE"/>
    <property type="match status" value="1"/>
</dbReference>
<feature type="domain" description="Peptidase M20 dimerisation" evidence="8">
    <location>
        <begin position="179"/>
        <end position="276"/>
    </location>
</feature>
<dbReference type="Pfam" id="PF07687">
    <property type="entry name" value="M20_dimer"/>
    <property type="match status" value="1"/>
</dbReference>
<sequence length="387" mass="42425">MSLLTSAVSMTKAMVQIDSTDPGTYEKAMADWIEQQLSDLSNVLITRENVLPGRPNLMAEIPGPKHLPALVMICHMDTVVIGDGWTLPPFEAIEKDGKIYGRGACDMKSGLACCLSAFIMAARTLHASGQTPKRTLKLICSMDEEDFMRGSEACIRSGWVTSKDWVIDAEPTNGQIQMAHKGRTWYEIDVEGHTAHASTPWKGADAIAAMAEIISALRQDILNAPSHPDMGISTVTFGQITGGYRPYVVPDHCKLWIDMRLVPPLNTAKTTEFVQNAIYLAEEKVPGVKAAYTITGDRPPIEMDPDSPLLTELKKACHHVTGHQPEVSCFTGYTDTAVIAGQLDNQNCMSYGPGCLEAAHQPDEWVVIDDIIRCEKVYHQLISSNIL</sequence>
<dbReference type="InterPro" id="IPR002933">
    <property type="entry name" value="Peptidase_M20"/>
</dbReference>
<dbReference type="AlphaFoldDB" id="A0A3E2TQR6"/>
<dbReference type="EMBL" id="QVEP01000007">
    <property type="protein sequence ID" value="RGB81025.1"/>
    <property type="molecule type" value="Genomic_DNA"/>
</dbReference>
<evidence type="ECO:0000256" key="4">
    <source>
        <dbReference type="ARBA" id="ARBA00022723"/>
    </source>
</evidence>
<accession>A0A3E2TQR6</accession>
<organism evidence="9 10">
    <name type="scientific">Coprococcus catus</name>
    <dbReference type="NCBI Taxonomy" id="116085"/>
    <lineage>
        <taxon>Bacteria</taxon>
        <taxon>Bacillati</taxon>
        <taxon>Bacillota</taxon>
        <taxon>Clostridia</taxon>
        <taxon>Lachnospirales</taxon>
        <taxon>Lachnospiraceae</taxon>
        <taxon>Coprococcus</taxon>
    </lineage>
</organism>
<dbReference type="Pfam" id="PF01546">
    <property type="entry name" value="Peptidase_M20"/>
    <property type="match status" value="1"/>
</dbReference>
<evidence type="ECO:0000313" key="9">
    <source>
        <dbReference type="EMBL" id="RGB81025.1"/>
    </source>
</evidence>
<dbReference type="GO" id="GO:0046872">
    <property type="term" value="F:metal ion binding"/>
    <property type="evidence" value="ECO:0007669"/>
    <property type="project" value="UniProtKB-KW"/>
</dbReference>
<evidence type="ECO:0000313" key="10">
    <source>
        <dbReference type="Proteomes" id="UP000260773"/>
    </source>
</evidence>
<reference evidence="9 10" key="1">
    <citation type="submission" date="2018-08" db="EMBL/GenBank/DDBJ databases">
        <title>A genome reference for cultivated species of the human gut microbiota.</title>
        <authorList>
            <person name="Zou Y."/>
            <person name="Xue W."/>
            <person name="Luo G."/>
        </authorList>
    </citation>
    <scope>NUCLEOTIDE SEQUENCE [LARGE SCALE GENOMIC DNA]</scope>
    <source>
        <strain evidence="9 10">AF45-17</strain>
    </source>
</reference>
<keyword evidence="6" id="KW-0862">Zinc</keyword>
<comment type="cofactor">
    <cofactor evidence="2">
        <name>Zn(2+)</name>
        <dbReference type="ChEBI" id="CHEBI:29105"/>
    </cofactor>
</comment>
<dbReference type="PANTHER" id="PTHR43808:SF32">
    <property type="entry name" value="ARGE_DAPE-RELATED DEACYLASE"/>
    <property type="match status" value="1"/>
</dbReference>
<dbReference type="InterPro" id="IPR050072">
    <property type="entry name" value="Peptidase_M20A"/>
</dbReference>
<comment type="cofactor">
    <cofactor evidence="1">
        <name>Co(2+)</name>
        <dbReference type="ChEBI" id="CHEBI:48828"/>
    </cofactor>
</comment>
<dbReference type="SUPFAM" id="SSF55031">
    <property type="entry name" value="Bacterial exopeptidase dimerisation domain"/>
    <property type="match status" value="1"/>
</dbReference>
<comment type="similarity">
    <text evidence="3">Belongs to the peptidase M20A family.</text>
</comment>